<protein>
    <submittedName>
        <fullName evidence="3">Uncharacterized protein</fullName>
    </submittedName>
</protein>
<evidence type="ECO:0000256" key="1">
    <source>
        <dbReference type="SAM" id="MobiDB-lite"/>
    </source>
</evidence>
<evidence type="ECO:0000313" key="3">
    <source>
        <dbReference type="EMBL" id="CAD7230492.1"/>
    </source>
</evidence>
<feature type="transmembrane region" description="Helical" evidence="2">
    <location>
        <begin position="12"/>
        <end position="38"/>
    </location>
</feature>
<dbReference type="AlphaFoldDB" id="A0A7R8ZQI9"/>
<sequence>MQFTRKRFCHPISLLRLSVLIILLSTEVAWISVSWAYLAMSISHEEEHLGEKIDSARFLVASSMFLAGILYIIQLVQYAPWKATPELQTAPDQRTENSFEDDTHSATDKNGRQ</sequence>
<evidence type="ECO:0000256" key="2">
    <source>
        <dbReference type="SAM" id="Phobius"/>
    </source>
</evidence>
<dbReference type="EMBL" id="OB662725">
    <property type="protein sequence ID" value="CAD7230492.1"/>
    <property type="molecule type" value="Genomic_DNA"/>
</dbReference>
<feature type="region of interest" description="Disordered" evidence="1">
    <location>
        <begin position="87"/>
        <end position="113"/>
    </location>
</feature>
<keyword evidence="2" id="KW-1133">Transmembrane helix</keyword>
<name>A0A7R8ZQI9_9CRUS</name>
<feature type="compositionally biased region" description="Basic and acidic residues" evidence="1">
    <location>
        <begin position="93"/>
        <end position="113"/>
    </location>
</feature>
<feature type="transmembrane region" description="Helical" evidence="2">
    <location>
        <begin position="58"/>
        <end position="76"/>
    </location>
</feature>
<gene>
    <name evidence="3" type="ORF">CTOB1V02_LOCUS8350</name>
</gene>
<proteinExistence type="predicted"/>
<organism evidence="3">
    <name type="scientific">Cyprideis torosa</name>
    <dbReference type="NCBI Taxonomy" id="163714"/>
    <lineage>
        <taxon>Eukaryota</taxon>
        <taxon>Metazoa</taxon>
        <taxon>Ecdysozoa</taxon>
        <taxon>Arthropoda</taxon>
        <taxon>Crustacea</taxon>
        <taxon>Oligostraca</taxon>
        <taxon>Ostracoda</taxon>
        <taxon>Podocopa</taxon>
        <taxon>Podocopida</taxon>
        <taxon>Cytherocopina</taxon>
        <taxon>Cytheroidea</taxon>
        <taxon>Cytherideidae</taxon>
        <taxon>Cyprideis</taxon>
    </lineage>
</organism>
<reference evidence="3" key="1">
    <citation type="submission" date="2020-11" db="EMBL/GenBank/DDBJ databases">
        <authorList>
            <person name="Tran Van P."/>
        </authorList>
    </citation>
    <scope>NUCLEOTIDE SEQUENCE</scope>
</reference>
<keyword evidence="2" id="KW-0812">Transmembrane</keyword>
<keyword evidence="2" id="KW-0472">Membrane</keyword>
<accession>A0A7R8ZQI9</accession>